<dbReference type="PROSITE" id="PS50977">
    <property type="entry name" value="HTH_TETR_2"/>
    <property type="match status" value="1"/>
</dbReference>
<accession>A0ABT9N229</accession>
<dbReference type="SUPFAM" id="SSF48498">
    <property type="entry name" value="Tetracyclin repressor-like, C-terminal domain"/>
    <property type="match status" value="1"/>
</dbReference>
<evidence type="ECO:0000256" key="4">
    <source>
        <dbReference type="PROSITE-ProRule" id="PRU00335"/>
    </source>
</evidence>
<keyword evidence="1" id="KW-0805">Transcription regulation</keyword>
<organism evidence="6 7">
    <name type="scientific">Catenuloplanes nepalensis</name>
    <dbReference type="NCBI Taxonomy" id="587533"/>
    <lineage>
        <taxon>Bacteria</taxon>
        <taxon>Bacillati</taxon>
        <taxon>Actinomycetota</taxon>
        <taxon>Actinomycetes</taxon>
        <taxon>Micromonosporales</taxon>
        <taxon>Micromonosporaceae</taxon>
        <taxon>Catenuloplanes</taxon>
    </lineage>
</organism>
<feature type="DNA-binding region" description="H-T-H motif" evidence="4">
    <location>
        <begin position="34"/>
        <end position="53"/>
    </location>
</feature>
<dbReference type="EMBL" id="JAUSRA010000001">
    <property type="protein sequence ID" value="MDP9797747.1"/>
    <property type="molecule type" value="Genomic_DNA"/>
</dbReference>
<evidence type="ECO:0000313" key="6">
    <source>
        <dbReference type="EMBL" id="MDP9797747.1"/>
    </source>
</evidence>
<evidence type="ECO:0000256" key="3">
    <source>
        <dbReference type="ARBA" id="ARBA00023163"/>
    </source>
</evidence>
<evidence type="ECO:0000256" key="2">
    <source>
        <dbReference type="ARBA" id="ARBA00023125"/>
    </source>
</evidence>
<dbReference type="RefSeq" id="WP_306835122.1">
    <property type="nucleotide sequence ID" value="NZ_JAUSRA010000001.1"/>
</dbReference>
<dbReference type="Gene3D" id="1.10.357.10">
    <property type="entry name" value="Tetracycline Repressor, domain 2"/>
    <property type="match status" value="1"/>
</dbReference>
<dbReference type="PANTHER" id="PTHR30055:SF243">
    <property type="entry name" value="HTH-TYPE TRANSCRIPTIONAL REGULATOR RV1816"/>
    <property type="match status" value="1"/>
</dbReference>
<dbReference type="SUPFAM" id="SSF46689">
    <property type="entry name" value="Homeodomain-like"/>
    <property type="match status" value="1"/>
</dbReference>
<dbReference type="InterPro" id="IPR001647">
    <property type="entry name" value="HTH_TetR"/>
</dbReference>
<dbReference type="InterPro" id="IPR025996">
    <property type="entry name" value="MT1864/Rv1816-like_C"/>
</dbReference>
<dbReference type="PANTHER" id="PTHR30055">
    <property type="entry name" value="HTH-TYPE TRANSCRIPTIONAL REGULATOR RUTR"/>
    <property type="match status" value="1"/>
</dbReference>
<dbReference type="InterPro" id="IPR036271">
    <property type="entry name" value="Tet_transcr_reg_TetR-rel_C_sf"/>
</dbReference>
<evidence type="ECO:0000256" key="1">
    <source>
        <dbReference type="ARBA" id="ARBA00023015"/>
    </source>
</evidence>
<name>A0ABT9N229_9ACTN</name>
<protein>
    <submittedName>
        <fullName evidence="6">AcrR family transcriptional regulator</fullName>
    </submittedName>
</protein>
<sequence>MTAPSLRRRVRAEMIGEIKAVARRHLAADGANLSLRAVARDMGMVSSALYRYFAGRDELLTALIIDAYDAVGAAVEAADAAVDPGDHRGRLLAIARAAREWAVAHPAEYALIFGSPVPGYTAPAETIGPASRQTTAIVGVVRDAAAAGRLAPRLPDREMPPVVRDEMAAVARLMQAELPPDTVARTMLAWVQIYGLISFDLFGHFLNSVFDRAAFFDHQVNTAADLIGLP</sequence>
<comment type="caution">
    <text evidence="6">The sequence shown here is derived from an EMBL/GenBank/DDBJ whole genome shotgun (WGS) entry which is preliminary data.</text>
</comment>
<keyword evidence="3" id="KW-0804">Transcription</keyword>
<feature type="domain" description="HTH tetR-type" evidence="5">
    <location>
        <begin position="12"/>
        <end position="71"/>
    </location>
</feature>
<dbReference type="Pfam" id="PF00440">
    <property type="entry name" value="TetR_N"/>
    <property type="match status" value="1"/>
</dbReference>
<evidence type="ECO:0000313" key="7">
    <source>
        <dbReference type="Proteomes" id="UP001240984"/>
    </source>
</evidence>
<dbReference type="InterPro" id="IPR009057">
    <property type="entry name" value="Homeodomain-like_sf"/>
</dbReference>
<reference evidence="6 7" key="1">
    <citation type="submission" date="2023-07" db="EMBL/GenBank/DDBJ databases">
        <title>Sequencing the genomes of 1000 actinobacteria strains.</title>
        <authorList>
            <person name="Klenk H.-P."/>
        </authorList>
    </citation>
    <scope>NUCLEOTIDE SEQUENCE [LARGE SCALE GENOMIC DNA]</scope>
    <source>
        <strain evidence="6 7">DSM 44710</strain>
    </source>
</reference>
<dbReference type="Pfam" id="PF13305">
    <property type="entry name" value="TetR_C_33"/>
    <property type="match status" value="1"/>
</dbReference>
<evidence type="ECO:0000259" key="5">
    <source>
        <dbReference type="PROSITE" id="PS50977"/>
    </source>
</evidence>
<dbReference type="Proteomes" id="UP001240984">
    <property type="component" value="Unassembled WGS sequence"/>
</dbReference>
<keyword evidence="2 4" id="KW-0238">DNA-binding</keyword>
<keyword evidence="7" id="KW-1185">Reference proteome</keyword>
<proteinExistence type="predicted"/>
<gene>
    <name evidence="6" type="ORF">J2S43_006259</name>
</gene>
<dbReference type="InterPro" id="IPR050109">
    <property type="entry name" value="HTH-type_TetR-like_transc_reg"/>
</dbReference>